<dbReference type="InterPro" id="IPR011042">
    <property type="entry name" value="6-blade_b-propeller_TolB-like"/>
</dbReference>
<gene>
    <name evidence="2" type="ORF">LX73_2168</name>
</gene>
<dbReference type="SUPFAM" id="SSF82171">
    <property type="entry name" value="DPP6 N-terminal domain-like"/>
    <property type="match status" value="1"/>
</dbReference>
<dbReference type="PANTHER" id="PTHR36842:SF1">
    <property type="entry name" value="PROTEIN TOLB"/>
    <property type="match status" value="1"/>
</dbReference>
<dbReference type="EMBL" id="VNHY01000003">
    <property type="protein sequence ID" value="TYP92801.1"/>
    <property type="molecule type" value="Genomic_DNA"/>
</dbReference>
<proteinExistence type="inferred from homology"/>
<dbReference type="Gene3D" id="2.120.10.30">
    <property type="entry name" value="TolB, C-terminal domain"/>
    <property type="match status" value="1"/>
</dbReference>
<accession>A0A5D3YHA4</accession>
<evidence type="ECO:0000313" key="3">
    <source>
        <dbReference type="Proteomes" id="UP000324595"/>
    </source>
</evidence>
<dbReference type="Pfam" id="PF07676">
    <property type="entry name" value="PD40"/>
    <property type="match status" value="3"/>
</dbReference>
<name>A0A5D3YHA4_9BACT</name>
<keyword evidence="3" id="KW-1185">Reference proteome</keyword>
<sequence length="367" mass="41199">MKKLIQPFGLLAVLLLLVAGWGYNICSNMEVYHSRTGIAKITVSVQTHKTGVSSQKRKLTTTFFLNPLREGTYKLGVANHSEKCKSINTNRSINIYSYDTTSVTLRLQCNAMPDTPWKNKFVYLIDSRKGPVLYSLMKDGSEVKTLNAPDLFLDQTINKSKIVFSKDGNIWTFETTDGLLKQVTTGGNDRQPDWSPDGTKIAFSRIVDGNHEVFIMNKDGSNQQNITNNAAEDVAPDWSPDGLKIAFTSDRDGDKEIFVTYPRTNKIRQLTDNTRTDHSASWSPDGRKIMLIGEGWMGMEHIYLAGFNGRITKQLTSFPHSLLRDVILPNFMTPDDIKHSKESLLNSGDIPPFRTPKTEAIAQLVDM</sequence>
<comment type="similarity">
    <text evidence="1">Belongs to the TolB family.</text>
</comment>
<dbReference type="RefSeq" id="WP_211359415.1">
    <property type="nucleotide sequence ID" value="NZ_VNHY01000003.1"/>
</dbReference>
<dbReference type="InterPro" id="IPR011659">
    <property type="entry name" value="WD40"/>
</dbReference>
<dbReference type="AlphaFoldDB" id="A0A5D3YHA4"/>
<organism evidence="2 3">
    <name type="scientific">Fodinibius salinus</name>
    <dbReference type="NCBI Taxonomy" id="860790"/>
    <lineage>
        <taxon>Bacteria</taxon>
        <taxon>Pseudomonadati</taxon>
        <taxon>Balneolota</taxon>
        <taxon>Balneolia</taxon>
        <taxon>Balneolales</taxon>
        <taxon>Balneolaceae</taxon>
        <taxon>Fodinibius</taxon>
    </lineage>
</organism>
<evidence type="ECO:0000256" key="1">
    <source>
        <dbReference type="ARBA" id="ARBA00009820"/>
    </source>
</evidence>
<dbReference type="Proteomes" id="UP000324595">
    <property type="component" value="Unassembled WGS sequence"/>
</dbReference>
<evidence type="ECO:0000313" key="2">
    <source>
        <dbReference type="EMBL" id="TYP92801.1"/>
    </source>
</evidence>
<comment type="caution">
    <text evidence="2">The sequence shown here is derived from an EMBL/GenBank/DDBJ whole genome shotgun (WGS) entry which is preliminary data.</text>
</comment>
<dbReference type="PANTHER" id="PTHR36842">
    <property type="entry name" value="PROTEIN TOLB HOMOLOG"/>
    <property type="match status" value="1"/>
</dbReference>
<protein>
    <submittedName>
        <fullName evidence="2">WD40-like Beta Propeller Repeat</fullName>
    </submittedName>
</protein>
<reference evidence="2 3" key="1">
    <citation type="submission" date="2019-07" db="EMBL/GenBank/DDBJ databases">
        <title>Genomic Encyclopedia of Archaeal and Bacterial Type Strains, Phase II (KMG-II): from individual species to whole genera.</title>
        <authorList>
            <person name="Goeker M."/>
        </authorList>
    </citation>
    <scope>NUCLEOTIDE SEQUENCE [LARGE SCALE GENOMIC DNA]</scope>
    <source>
        <strain evidence="2 3">DSM 21935</strain>
    </source>
</reference>